<dbReference type="PANTHER" id="PTHR33169">
    <property type="entry name" value="PADR-FAMILY TRANSCRIPTIONAL REGULATOR"/>
    <property type="match status" value="1"/>
</dbReference>
<organism evidence="3 4">
    <name type="scientific">Dactylosporangium matsuzakiense</name>
    <dbReference type="NCBI Taxonomy" id="53360"/>
    <lineage>
        <taxon>Bacteria</taxon>
        <taxon>Bacillati</taxon>
        <taxon>Actinomycetota</taxon>
        <taxon>Actinomycetes</taxon>
        <taxon>Micromonosporales</taxon>
        <taxon>Micromonosporaceae</taxon>
        <taxon>Dactylosporangium</taxon>
    </lineage>
</organism>
<dbReference type="Pfam" id="PF03551">
    <property type="entry name" value="PadR"/>
    <property type="match status" value="1"/>
</dbReference>
<sequence length="179" mass="19558">MRPSHDRSRPRATRGSDAKPRDQATRPSRVSERRARATTSQVRTPEAKATGPEPCHSGADLEPVDSLHMKADALRGHLDALLLAVLDGEPRHGYAIIEALQERSGGTLSLPTGTVYPALRRLERAGYVESAWSTVGGRERRTYRLTSAGRKVLSEERSAWQEFTDTIGAVLMPPPAPAN</sequence>
<evidence type="ECO:0000313" key="4">
    <source>
        <dbReference type="Proteomes" id="UP001143480"/>
    </source>
</evidence>
<evidence type="ECO:0000259" key="2">
    <source>
        <dbReference type="Pfam" id="PF03551"/>
    </source>
</evidence>
<dbReference type="InterPro" id="IPR036390">
    <property type="entry name" value="WH_DNA-bd_sf"/>
</dbReference>
<dbReference type="SUPFAM" id="SSF46785">
    <property type="entry name" value="Winged helix' DNA-binding domain"/>
    <property type="match status" value="1"/>
</dbReference>
<dbReference type="AlphaFoldDB" id="A0A9W6NLF3"/>
<evidence type="ECO:0000313" key="3">
    <source>
        <dbReference type="EMBL" id="GLL01304.1"/>
    </source>
</evidence>
<dbReference type="InterPro" id="IPR036388">
    <property type="entry name" value="WH-like_DNA-bd_sf"/>
</dbReference>
<protein>
    <recommendedName>
        <fullName evidence="2">Transcription regulator PadR N-terminal domain-containing protein</fullName>
    </recommendedName>
</protein>
<dbReference type="InterPro" id="IPR052509">
    <property type="entry name" value="Metal_resp_DNA-bind_regulator"/>
</dbReference>
<comment type="caution">
    <text evidence="3">The sequence shown here is derived from an EMBL/GenBank/DDBJ whole genome shotgun (WGS) entry which is preliminary data.</text>
</comment>
<dbReference type="Proteomes" id="UP001143480">
    <property type="component" value="Unassembled WGS sequence"/>
</dbReference>
<name>A0A9W6NLF3_9ACTN</name>
<dbReference type="InterPro" id="IPR005149">
    <property type="entry name" value="Tscrpt_reg_PadR_N"/>
</dbReference>
<dbReference type="EMBL" id="BSFP01000014">
    <property type="protein sequence ID" value="GLL01304.1"/>
    <property type="molecule type" value="Genomic_DNA"/>
</dbReference>
<accession>A0A9W6NLF3</accession>
<proteinExistence type="predicted"/>
<reference evidence="3" key="1">
    <citation type="journal article" date="2014" name="Int. J. Syst. Evol. Microbiol.">
        <title>Complete genome sequence of Corynebacterium casei LMG S-19264T (=DSM 44701T), isolated from a smear-ripened cheese.</title>
        <authorList>
            <consortium name="US DOE Joint Genome Institute (JGI-PGF)"/>
            <person name="Walter F."/>
            <person name="Albersmeier A."/>
            <person name="Kalinowski J."/>
            <person name="Ruckert C."/>
        </authorList>
    </citation>
    <scope>NUCLEOTIDE SEQUENCE</scope>
    <source>
        <strain evidence="3">VKM Ac-1321</strain>
    </source>
</reference>
<reference evidence="3" key="2">
    <citation type="submission" date="2023-01" db="EMBL/GenBank/DDBJ databases">
        <authorList>
            <person name="Sun Q."/>
            <person name="Evtushenko L."/>
        </authorList>
    </citation>
    <scope>NUCLEOTIDE SEQUENCE</scope>
    <source>
        <strain evidence="3">VKM Ac-1321</strain>
    </source>
</reference>
<dbReference type="PANTHER" id="PTHR33169:SF14">
    <property type="entry name" value="TRANSCRIPTIONAL REGULATOR RV3488"/>
    <property type="match status" value="1"/>
</dbReference>
<gene>
    <name evidence="3" type="ORF">GCM10017581_030450</name>
</gene>
<dbReference type="Gene3D" id="1.10.10.10">
    <property type="entry name" value="Winged helix-like DNA-binding domain superfamily/Winged helix DNA-binding domain"/>
    <property type="match status" value="1"/>
</dbReference>
<feature type="region of interest" description="Disordered" evidence="1">
    <location>
        <begin position="1"/>
        <end position="62"/>
    </location>
</feature>
<evidence type="ECO:0000256" key="1">
    <source>
        <dbReference type="SAM" id="MobiDB-lite"/>
    </source>
</evidence>
<feature type="domain" description="Transcription regulator PadR N-terminal" evidence="2">
    <location>
        <begin position="82"/>
        <end position="154"/>
    </location>
</feature>
<keyword evidence="4" id="KW-1185">Reference proteome</keyword>
<feature type="compositionally biased region" description="Basic and acidic residues" evidence="1">
    <location>
        <begin position="1"/>
        <end position="35"/>
    </location>
</feature>